<protein>
    <recommendedName>
        <fullName evidence="4">Tetraspanin family protein</fullName>
    </recommendedName>
</protein>
<keyword evidence="3" id="KW-1185">Reference proteome</keyword>
<dbReference type="VEuPathDB" id="TrichDB:TRFO_13155"/>
<reference evidence="2" key="1">
    <citation type="submission" date="2016-10" db="EMBL/GenBank/DDBJ databases">
        <authorList>
            <person name="Benchimol M."/>
            <person name="Almeida L.G."/>
            <person name="Vasconcelos A.T."/>
            <person name="Perreira-Neves A."/>
            <person name="Rosa I.A."/>
            <person name="Tasca T."/>
            <person name="Bogo M.R."/>
            <person name="de Souza W."/>
        </authorList>
    </citation>
    <scope>NUCLEOTIDE SEQUENCE [LARGE SCALE GENOMIC DNA]</scope>
    <source>
        <strain evidence="2">K</strain>
    </source>
</reference>
<proteinExistence type="predicted"/>
<keyword evidence="1" id="KW-1133">Transmembrane helix</keyword>
<feature type="transmembrane region" description="Helical" evidence="1">
    <location>
        <begin position="168"/>
        <end position="190"/>
    </location>
</feature>
<comment type="caution">
    <text evidence="2">The sequence shown here is derived from an EMBL/GenBank/DDBJ whole genome shotgun (WGS) entry which is preliminary data.</text>
</comment>
<dbReference type="RefSeq" id="XP_068369694.1">
    <property type="nucleotide sequence ID" value="XM_068497072.1"/>
</dbReference>
<evidence type="ECO:0000313" key="3">
    <source>
        <dbReference type="Proteomes" id="UP000179807"/>
    </source>
</evidence>
<evidence type="ECO:0000313" key="2">
    <source>
        <dbReference type="EMBL" id="OHT16558.1"/>
    </source>
</evidence>
<dbReference type="GeneID" id="94831776"/>
<dbReference type="OrthoDB" id="10658302at2759"/>
<evidence type="ECO:0000256" key="1">
    <source>
        <dbReference type="SAM" id="Phobius"/>
    </source>
</evidence>
<keyword evidence="1" id="KW-0472">Membrane</keyword>
<organism evidence="2 3">
    <name type="scientific">Tritrichomonas foetus</name>
    <dbReference type="NCBI Taxonomy" id="1144522"/>
    <lineage>
        <taxon>Eukaryota</taxon>
        <taxon>Metamonada</taxon>
        <taxon>Parabasalia</taxon>
        <taxon>Tritrichomonadida</taxon>
        <taxon>Tritrichomonadidae</taxon>
        <taxon>Tritrichomonas</taxon>
    </lineage>
</organism>
<name>A0A1J4L3N0_9EUKA</name>
<feature type="transmembrane region" description="Helical" evidence="1">
    <location>
        <begin position="12"/>
        <end position="34"/>
    </location>
</feature>
<evidence type="ECO:0008006" key="4">
    <source>
        <dbReference type="Google" id="ProtNLM"/>
    </source>
</evidence>
<dbReference type="Proteomes" id="UP000179807">
    <property type="component" value="Unassembled WGS sequence"/>
</dbReference>
<sequence length="206" mass="23539">MNQLYLSQKLIRVILVTANVLVLAAMLATTIIPFQKIPDASFTPFVFWLFKPSILIELVLSTTVLLMGFTGATKYNKCWQGSYSFFILLLVILSVLAFLACNDIYNSLDTVIPKINDAHQYQYYIRTMAIEINCYNYTIADIEWDGEDGCKNIIFNKINKIPESCKPYTIASLVILSCYLILNVIFFIFVEDPDDGIKDFTDDKFD</sequence>
<keyword evidence="1" id="KW-0812">Transmembrane</keyword>
<dbReference type="EMBL" id="MLAK01000100">
    <property type="protein sequence ID" value="OHT16558.1"/>
    <property type="molecule type" value="Genomic_DNA"/>
</dbReference>
<gene>
    <name evidence="2" type="ORF">TRFO_13155</name>
</gene>
<dbReference type="AlphaFoldDB" id="A0A1J4L3N0"/>
<accession>A0A1J4L3N0</accession>
<feature type="transmembrane region" description="Helical" evidence="1">
    <location>
        <begin position="85"/>
        <end position="105"/>
    </location>
</feature>
<feature type="transmembrane region" description="Helical" evidence="1">
    <location>
        <begin position="54"/>
        <end position="73"/>
    </location>
</feature>